<protein>
    <recommendedName>
        <fullName evidence="3">STAS/SEC14 domain-containing protein</fullName>
    </recommendedName>
</protein>
<comment type="caution">
    <text evidence="1">The sequence shown here is derived from an EMBL/GenBank/DDBJ whole genome shotgun (WGS) entry which is preliminary data.</text>
</comment>
<evidence type="ECO:0000313" key="1">
    <source>
        <dbReference type="EMBL" id="TYK66348.1"/>
    </source>
</evidence>
<reference evidence="1 2" key="1">
    <citation type="submission" date="2019-08" db="EMBL/GenBank/DDBJ databases">
        <title>Microbe sample from Colwellia echini.</title>
        <authorList>
            <person name="Christiansen L."/>
            <person name="Pathiraja D."/>
            <person name="Schultz-Johansen M."/>
            <person name="Choi I.-G."/>
            <person name="Stougaard P."/>
        </authorList>
    </citation>
    <scope>NUCLEOTIDE SEQUENCE [LARGE SCALE GENOMIC DNA]</scope>
    <source>
        <strain evidence="1 2">A3</strain>
    </source>
</reference>
<dbReference type="Proteomes" id="UP000815846">
    <property type="component" value="Unassembled WGS sequence"/>
</dbReference>
<accession>A0ABY3MYP7</accession>
<dbReference type="RefSeq" id="WP_101345114.1">
    <property type="nucleotide sequence ID" value="NZ_PJAI02000004.1"/>
</dbReference>
<evidence type="ECO:0000313" key="2">
    <source>
        <dbReference type="Proteomes" id="UP000815846"/>
    </source>
</evidence>
<dbReference type="EMBL" id="PJAI02000004">
    <property type="protein sequence ID" value="TYK66348.1"/>
    <property type="molecule type" value="Genomic_DNA"/>
</dbReference>
<proteinExistence type="predicted"/>
<gene>
    <name evidence="1" type="ORF">CWS31_005170</name>
</gene>
<organism evidence="1 2">
    <name type="scientific">Colwellia echini</name>
    <dbReference type="NCBI Taxonomy" id="1982103"/>
    <lineage>
        <taxon>Bacteria</taxon>
        <taxon>Pseudomonadati</taxon>
        <taxon>Pseudomonadota</taxon>
        <taxon>Gammaproteobacteria</taxon>
        <taxon>Alteromonadales</taxon>
        <taxon>Colwelliaceae</taxon>
        <taxon>Colwellia</taxon>
    </lineage>
</organism>
<keyword evidence="2" id="KW-1185">Reference proteome</keyword>
<name>A0ABY3MYP7_9GAMM</name>
<evidence type="ECO:0008006" key="3">
    <source>
        <dbReference type="Google" id="ProtNLM"/>
    </source>
</evidence>
<sequence length="131" mass="15308">MKIVDQTLIIKCFDSWNIETVLRLCNEYKELVETINDKPWACLVDMTQWELSTPEMWDEIDKLNQWGNSNNQKYEAVICCLSIQQMLMENSHSALTNVETNFCQNIDEAYKWLSNLGVLKYKAIKNGHVTP</sequence>